<dbReference type="AlphaFoldDB" id="A0A0N0IVY5"/>
<dbReference type="Proteomes" id="UP000037953">
    <property type="component" value="Unassembled WGS sequence"/>
</dbReference>
<reference evidence="1 2" key="1">
    <citation type="journal article" date="2015" name="Genom Data">
        <title>Draft genome sequence of a multidrug-resistant Chryseobacterium indologenes isolate from Malaysia.</title>
        <authorList>
            <person name="Yu C.Y."/>
            <person name="Ang G.Y."/>
            <person name="Cheng H.J."/>
            <person name="Cheong Y.M."/>
            <person name="Yin W.F."/>
            <person name="Chan K.G."/>
        </authorList>
    </citation>
    <scope>NUCLEOTIDE SEQUENCE [LARGE SCALE GENOMIC DNA]</scope>
    <source>
        <strain evidence="1 2">CI_885</strain>
    </source>
</reference>
<name>A0A0N0IVY5_CHRID</name>
<sequence>MKLRKEIEPDFETAEKLYPDVLKLISEYAAYCDEHGDEGCVEYKNLENKLHRITGKDMSLFNLWEWWEGSGAENLAFDICLPDPYKVEHLTKSELAEVVKRMKTFEIPDLEDESFRSLFYNYTCFGSDYYPGFLKANCKAYNISLFQRHKNKDGEYFEYSEEDITDHLWNGGMI</sequence>
<dbReference type="PATRIC" id="fig|253.9.peg.4164"/>
<dbReference type="EMBL" id="LJOD01000007">
    <property type="protein sequence ID" value="KPE50862.1"/>
    <property type="molecule type" value="Genomic_DNA"/>
</dbReference>
<evidence type="ECO:0000313" key="1">
    <source>
        <dbReference type="EMBL" id="KPE50862.1"/>
    </source>
</evidence>
<reference evidence="2" key="2">
    <citation type="submission" date="2015-09" db="EMBL/GenBank/DDBJ databases">
        <title>Draft genome sequence of a multidrug-resistant Chryseobacterium indologenes isolate from Malaysia.</title>
        <authorList>
            <person name="Yu C.Y."/>
            <person name="Ang G.Y."/>
            <person name="Chan K.-G."/>
        </authorList>
    </citation>
    <scope>NUCLEOTIDE SEQUENCE [LARGE SCALE GENOMIC DNA]</scope>
    <source>
        <strain evidence="2">CI_885</strain>
    </source>
</reference>
<gene>
    <name evidence="1" type="ORF">AOB46_11615</name>
</gene>
<proteinExistence type="predicted"/>
<comment type="caution">
    <text evidence="1">The sequence shown here is derived from an EMBL/GenBank/DDBJ whole genome shotgun (WGS) entry which is preliminary data.</text>
</comment>
<protein>
    <submittedName>
        <fullName evidence="1">Uncharacterized protein</fullName>
    </submittedName>
</protein>
<dbReference type="OrthoDB" id="5360333at2"/>
<organism evidence="1 2">
    <name type="scientific">Chryseobacterium indologenes</name>
    <name type="common">Flavobacterium indologenes</name>
    <dbReference type="NCBI Taxonomy" id="253"/>
    <lineage>
        <taxon>Bacteria</taxon>
        <taxon>Pseudomonadati</taxon>
        <taxon>Bacteroidota</taxon>
        <taxon>Flavobacteriia</taxon>
        <taxon>Flavobacteriales</taxon>
        <taxon>Weeksellaceae</taxon>
        <taxon>Chryseobacterium group</taxon>
        <taxon>Chryseobacterium</taxon>
    </lineage>
</organism>
<accession>A0A0N0IVY5</accession>
<evidence type="ECO:0000313" key="2">
    <source>
        <dbReference type="Proteomes" id="UP000037953"/>
    </source>
</evidence>
<dbReference type="RefSeq" id="WP_062699466.1">
    <property type="nucleotide sequence ID" value="NZ_LJOD01000007.1"/>
</dbReference>